<keyword evidence="8 17" id="KW-0521">NADP</keyword>
<dbReference type="InterPro" id="IPR030677">
    <property type="entry name" value="Nnr"/>
</dbReference>
<comment type="function">
    <text evidence="18">Catalyzes the epimerization of the S- and R-forms of NAD(P)HX, a damaged form of NAD(P)H that is a result of enzymatic or heat-dependent hydration. This is a prerequisite for the S-specific NAD(P)H-hydrate dehydratase to allow the repair of both epimers of NAD(P)HX.</text>
</comment>
<dbReference type="SUPFAM" id="SSF53613">
    <property type="entry name" value="Ribokinase-like"/>
    <property type="match status" value="1"/>
</dbReference>
<keyword evidence="11 18" id="KW-0413">Isomerase</keyword>
<feature type="binding site" evidence="18">
    <location>
        <position position="170"/>
    </location>
    <ligand>
        <name>(6S)-NADPHX</name>
        <dbReference type="ChEBI" id="CHEBI:64076"/>
    </ligand>
</feature>
<feature type="binding site" evidence="17">
    <location>
        <position position="365"/>
    </location>
    <ligand>
        <name>(6S)-NADPHX</name>
        <dbReference type="ChEBI" id="CHEBI:64076"/>
    </ligand>
</feature>
<feature type="domain" description="YjeF N-terminal" evidence="21">
    <location>
        <begin position="34"/>
        <end position="227"/>
    </location>
</feature>
<dbReference type="GO" id="GO:0110051">
    <property type="term" value="P:metabolite repair"/>
    <property type="evidence" value="ECO:0007669"/>
    <property type="project" value="TreeGrafter"/>
</dbReference>
<comment type="similarity">
    <text evidence="18">Belongs to the NnrE/AIBP family.</text>
</comment>
<dbReference type="AlphaFoldDB" id="F8ETL6"/>
<feature type="binding site" evidence="17">
    <location>
        <position position="428"/>
    </location>
    <ligand>
        <name>(6S)-NADPHX</name>
        <dbReference type="ChEBI" id="CHEBI:64076"/>
    </ligand>
</feature>
<comment type="caution">
    <text evidence="18">Lacks conserved residue(s) required for the propagation of feature annotation.</text>
</comment>
<dbReference type="PROSITE" id="PS51383">
    <property type="entry name" value="YJEF_C_3"/>
    <property type="match status" value="1"/>
</dbReference>
<evidence type="ECO:0000256" key="16">
    <source>
        <dbReference type="ARBA" id="ARBA00049209"/>
    </source>
</evidence>
<reference evidence="22 23" key="1">
    <citation type="journal article" date="2011" name="J. Bacteriol.">
        <title>Genome sequence of the ethanol-producing Zymomonas mobilis subsp. pomaceae lectotype strain ATCC 29192.</title>
        <authorList>
            <person name="Kouvelis V.N."/>
            <person name="Davenport K.W."/>
            <person name="Brettin T.S."/>
            <person name="Bruce D."/>
            <person name="Detter C."/>
            <person name="Han C.S."/>
            <person name="Nolan M."/>
            <person name="Tapia R."/>
            <person name="Damoulaki A."/>
            <person name="Kyrpides N.C."/>
            <person name="Typas M.A."/>
            <person name="Pappas K.M."/>
        </authorList>
    </citation>
    <scope>NUCLEOTIDE SEQUENCE [LARGE SCALE GENOMIC DNA]</scope>
    <source>
        <strain evidence="23">ATCC 29192 / DSM 22645 / JCM 10191 / CCUG 17912 / NBRC 13757 / NCIMB 11200 / NRRL B-4491 / Barker I</strain>
    </source>
</reference>
<accession>F8ETL6</accession>
<feature type="binding site" evidence="18">
    <location>
        <position position="173"/>
    </location>
    <ligand>
        <name>K(+)</name>
        <dbReference type="ChEBI" id="CHEBI:29103"/>
    </ligand>
</feature>
<gene>
    <name evidence="18" type="primary">nnrE</name>
    <name evidence="17" type="synonym">nnrD</name>
    <name evidence="22" type="ordered locus">Zymop_0122</name>
</gene>
<feature type="binding site" evidence="18">
    <location>
        <position position="81"/>
    </location>
    <ligand>
        <name>K(+)</name>
        <dbReference type="ChEBI" id="CHEBI:29103"/>
    </ligand>
</feature>
<keyword evidence="9 18" id="KW-0630">Potassium</keyword>
<name>F8ETL6_ZYMMT</name>
<evidence type="ECO:0000313" key="22">
    <source>
        <dbReference type="EMBL" id="AEI37026.1"/>
    </source>
</evidence>
<dbReference type="Gene3D" id="3.40.1190.20">
    <property type="match status" value="1"/>
</dbReference>
<evidence type="ECO:0000256" key="2">
    <source>
        <dbReference type="ARBA" id="ARBA00000909"/>
    </source>
</evidence>
<dbReference type="Gene3D" id="3.40.50.10260">
    <property type="entry name" value="YjeF N-terminal domain"/>
    <property type="match status" value="1"/>
</dbReference>
<protein>
    <recommendedName>
        <fullName evidence="19">Bifunctional NAD(P)H-hydrate repair enzyme</fullName>
    </recommendedName>
    <alternativeName>
        <fullName evidence="19">Nicotinamide nucleotide repair protein</fullName>
    </alternativeName>
    <domain>
        <recommendedName>
            <fullName evidence="19">ADP-dependent (S)-NAD(P)H-hydrate dehydratase</fullName>
            <ecNumber evidence="19">4.2.1.136</ecNumber>
        </recommendedName>
        <alternativeName>
            <fullName evidence="19">ADP-dependent NAD(P)HX dehydratase</fullName>
        </alternativeName>
    </domain>
    <domain>
        <recommendedName>
            <fullName evidence="19">NAD(P)H-hydrate epimerase</fullName>
            <ecNumber evidence="19">5.1.99.6</ecNumber>
        </recommendedName>
    </domain>
</protein>
<comment type="function">
    <text evidence="17">Catalyzes the dehydration of the S-form of NAD(P)HX at the expense of ADP, which is converted to AMP. Together with NAD(P)HX epimerase, which catalyzes the epimerization of the S- and R-forms, the enzyme allows the repair of both epimers of NAD(P)HX, a damaged form of NAD(P)H that is a result of enzymatic or heat-dependent hydration.</text>
</comment>
<feature type="binding site" evidence="17">
    <location>
        <position position="261"/>
    </location>
    <ligand>
        <name>(6S)-NADPHX</name>
        <dbReference type="ChEBI" id="CHEBI:64076"/>
    </ligand>
</feature>
<dbReference type="InterPro" id="IPR004443">
    <property type="entry name" value="YjeF_N_dom"/>
</dbReference>
<dbReference type="NCBIfam" id="TIGR00197">
    <property type="entry name" value="yjeF_nterm"/>
    <property type="match status" value="1"/>
</dbReference>
<evidence type="ECO:0000256" key="14">
    <source>
        <dbReference type="ARBA" id="ARBA00025153"/>
    </source>
</evidence>
<dbReference type="PROSITE" id="PS51385">
    <property type="entry name" value="YJEF_N"/>
    <property type="match status" value="1"/>
</dbReference>
<keyword evidence="12 17" id="KW-0456">Lyase</keyword>
<evidence type="ECO:0000256" key="9">
    <source>
        <dbReference type="ARBA" id="ARBA00022958"/>
    </source>
</evidence>
<evidence type="ECO:0000256" key="7">
    <source>
        <dbReference type="ARBA" id="ARBA00022840"/>
    </source>
</evidence>
<dbReference type="HAMAP" id="MF_01966">
    <property type="entry name" value="NADHX_epimerase"/>
    <property type="match status" value="1"/>
</dbReference>
<evidence type="ECO:0000256" key="15">
    <source>
        <dbReference type="ARBA" id="ARBA00048238"/>
    </source>
</evidence>
<dbReference type="PANTHER" id="PTHR12592:SF0">
    <property type="entry name" value="ATP-DEPENDENT (S)-NAD(P)H-HYDRATE DEHYDRATASE"/>
    <property type="match status" value="1"/>
</dbReference>
<comment type="catalytic activity">
    <reaction evidence="16 17 19">
        <text>(6S)-NADPHX + ADP = AMP + phosphate + NADPH + H(+)</text>
        <dbReference type="Rhea" id="RHEA:32235"/>
        <dbReference type="ChEBI" id="CHEBI:15378"/>
        <dbReference type="ChEBI" id="CHEBI:43474"/>
        <dbReference type="ChEBI" id="CHEBI:57783"/>
        <dbReference type="ChEBI" id="CHEBI:64076"/>
        <dbReference type="ChEBI" id="CHEBI:456215"/>
        <dbReference type="ChEBI" id="CHEBI:456216"/>
        <dbReference type="EC" id="4.2.1.136"/>
    </reaction>
</comment>
<dbReference type="NCBIfam" id="TIGR00196">
    <property type="entry name" value="yjeF_cterm"/>
    <property type="match status" value="1"/>
</dbReference>
<feature type="binding site" evidence="18">
    <location>
        <begin position="80"/>
        <end position="84"/>
    </location>
    <ligand>
        <name>(6S)-NADPHX</name>
        <dbReference type="ChEBI" id="CHEBI:64076"/>
    </ligand>
</feature>
<dbReference type="Proteomes" id="UP000000491">
    <property type="component" value="Chromosome"/>
</dbReference>
<keyword evidence="22" id="KW-0808">Transferase</keyword>
<keyword evidence="7 17" id="KW-0067">ATP-binding</keyword>
<dbReference type="InterPro" id="IPR000631">
    <property type="entry name" value="CARKD"/>
</dbReference>
<comment type="cofactor">
    <cofactor evidence="18 19">
        <name>K(+)</name>
        <dbReference type="ChEBI" id="CHEBI:29103"/>
    </cofactor>
    <text evidence="18 19">Binds 1 potassium ion per subunit.</text>
</comment>
<keyword evidence="22" id="KW-0418">Kinase</keyword>
<comment type="catalytic activity">
    <reaction evidence="2 18 19">
        <text>(6R)-NADPHX = (6S)-NADPHX</text>
        <dbReference type="Rhea" id="RHEA:32227"/>
        <dbReference type="ChEBI" id="CHEBI:64076"/>
        <dbReference type="ChEBI" id="CHEBI:64077"/>
        <dbReference type="EC" id="5.1.99.6"/>
    </reaction>
</comment>
<dbReference type="PIRSF" id="PIRSF017184">
    <property type="entry name" value="Nnr"/>
    <property type="match status" value="1"/>
</dbReference>
<dbReference type="EC" id="5.1.99.6" evidence="19"/>
<comment type="subunit">
    <text evidence="17">Homotetramer.</text>
</comment>
<evidence type="ECO:0000256" key="17">
    <source>
        <dbReference type="HAMAP-Rule" id="MF_01965"/>
    </source>
</evidence>
<dbReference type="GO" id="GO:0052856">
    <property type="term" value="F:NAD(P)HX epimerase activity"/>
    <property type="evidence" value="ECO:0007669"/>
    <property type="project" value="UniProtKB-UniRule"/>
</dbReference>
<dbReference type="InterPro" id="IPR036652">
    <property type="entry name" value="YjeF_N_dom_sf"/>
</dbReference>
<dbReference type="PATRIC" id="fig|579138.3.peg.137"/>
<evidence type="ECO:0000256" key="1">
    <source>
        <dbReference type="ARBA" id="ARBA00000013"/>
    </source>
</evidence>
<evidence type="ECO:0000256" key="19">
    <source>
        <dbReference type="PIRNR" id="PIRNR017184"/>
    </source>
</evidence>
<feature type="binding site" evidence="18">
    <location>
        <position position="137"/>
    </location>
    <ligand>
        <name>K(+)</name>
        <dbReference type="ChEBI" id="CHEBI:29103"/>
    </ligand>
</feature>
<feature type="binding site" evidence="17">
    <location>
        <begin position="398"/>
        <end position="402"/>
    </location>
    <ligand>
        <name>AMP</name>
        <dbReference type="ChEBI" id="CHEBI:456215"/>
    </ligand>
</feature>
<evidence type="ECO:0000256" key="13">
    <source>
        <dbReference type="ARBA" id="ARBA00023268"/>
    </source>
</evidence>
<comment type="similarity">
    <text evidence="17">Belongs to the NnrD/CARKD family.</text>
</comment>
<dbReference type="Pfam" id="PF03853">
    <property type="entry name" value="YjeF_N"/>
    <property type="match status" value="1"/>
</dbReference>
<feature type="binding site" evidence="17">
    <location>
        <position position="314"/>
    </location>
    <ligand>
        <name>(6S)-NADPHX</name>
        <dbReference type="ChEBI" id="CHEBI:64076"/>
    </ligand>
</feature>
<comment type="function">
    <text evidence="14 19">Bifunctional enzyme that catalyzes the epimerization of the S- and R-forms of NAD(P)HX and the dehydration of the S-form of NAD(P)HX at the expense of ADP, which is converted to AMP. This allows the repair of both epimers of NAD(P)HX, a damaged form of NAD(P)H that is a result of enzymatic or heat-dependent hydration.</text>
</comment>
<evidence type="ECO:0000256" key="3">
    <source>
        <dbReference type="ARBA" id="ARBA00006001"/>
    </source>
</evidence>
<dbReference type="EMBL" id="CP002865">
    <property type="protein sequence ID" value="AEI37026.1"/>
    <property type="molecule type" value="Genomic_DNA"/>
</dbReference>
<evidence type="ECO:0000313" key="23">
    <source>
        <dbReference type="Proteomes" id="UP000000491"/>
    </source>
</evidence>
<comment type="cofactor">
    <cofactor evidence="17">
        <name>Mg(2+)</name>
        <dbReference type="ChEBI" id="CHEBI:18420"/>
    </cofactor>
</comment>
<evidence type="ECO:0000256" key="6">
    <source>
        <dbReference type="ARBA" id="ARBA00022741"/>
    </source>
</evidence>
<dbReference type="eggNOG" id="COG0063">
    <property type="taxonomic scope" value="Bacteria"/>
</dbReference>
<dbReference type="KEGG" id="zmp:Zymop_0122"/>
<evidence type="ECO:0000256" key="4">
    <source>
        <dbReference type="ARBA" id="ARBA00009524"/>
    </source>
</evidence>
<evidence type="ECO:0000256" key="18">
    <source>
        <dbReference type="HAMAP-Rule" id="MF_01966"/>
    </source>
</evidence>
<dbReference type="GO" id="GO:0046872">
    <property type="term" value="F:metal ion binding"/>
    <property type="evidence" value="ECO:0007669"/>
    <property type="project" value="UniProtKB-UniRule"/>
</dbReference>
<comment type="catalytic activity">
    <reaction evidence="1 18 19">
        <text>(6R)-NADHX = (6S)-NADHX</text>
        <dbReference type="Rhea" id="RHEA:32215"/>
        <dbReference type="ChEBI" id="CHEBI:64074"/>
        <dbReference type="ChEBI" id="CHEBI:64075"/>
        <dbReference type="EC" id="5.1.99.6"/>
    </reaction>
</comment>
<dbReference type="HAMAP" id="MF_01965">
    <property type="entry name" value="NADHX_dehydratase"/>
    <property type="match status" value="1"/>
</dbReference>
<dbReference type="CDD" id="cd01171">
    <property type="entry name" value="YXKO-related"/>
    <property type="match status" value="1"/>
</dbReference>
<dbReference type="PANTHER" id="PTHR12592">
    <property type="entry name" value="ATP-DEPENDENT (S)-NAD(P)H-HYDRATE DEHYDRATASE FAMILY MEMBER"/>
    <property type="match status" value="1"/>
</dbReference>
<dbReference type="GO" id="GO:0052855">
    <property type="term" value="F:ADP-dependent NAD(P)H-hydrate dehydratase activity"/>
    <property type="evidence" value="ECO:0007669"/>
    <property type="project" value="UniProtKB-UniRule"/>
</dbReference>
<dbReference type="Pfam" id="PF01256">
    <property type="entry name" value="Carb_kinase"/>
    <property type="match status" value="1"/>
</dbReference>
<dbReference type="STRING" id="579138.Zymop_0122"/>
<organism evidence="22 23">
    <name type="scientific">Zymomonas mobilis subsp. pomaceae (strain ATCC 29192 / DSM 22645 / JCM 10191 / CCUG 17912 / NBRC 13757 / NCIMB 11200 / NRRL B-4491 / Barker I)</name>
    <dbReference type="NCBI Taxonomy" id="579138"/>
    <lineage>
        <taxon>Bacteria</taxon>
        <taxon>Pseudomonadati</taxon>
        <taxon>Pseudomonadota</taxon>
        <taxon>Alphaproteobacteria</taxon>
        <taxon>Sphingomonadales</taxon>
        <taxon>Zymomonadaceae</taxon>
        <taxon>Zymomonas</taxon>
    </lineage>
</organism>
<keyword evidence="13" id="KW-0511">Multifunctional enzyme</keyword>
<dbReference type="EC" id="4.2.1.136" evidence="19"/>
<dbReference type="eggNOG" id="COG0062">
    <property type="taxonomic scope" value="Bacteria"/>
</dbReference>
<keyword evidence="10 17" id="KW-0520">NAD</keyword>
<evidence type="ECO:0000256" key="8">
    <source>
        <dbReference type="ARBA" id="ARBA00022857"/>
    </source>
</evidence>
<dbReference type="GO" id="GO:0016301">
    <property type="term" value="F:kinase activity"/>
    <property type="evidence" value="ECO:0007669"/>
    <property type="project" value="UniProtKB-KW"/>
</dbReference>
<evidence type="ECO:0000259" key="21">
    <source>
        <dbReference type="PROSITE" id="PS51385"/>
    </source>
</evidence>
<feature type="binding site" evidence="17">
    <location>
        <position position="427"/>
    </location>
    <ligand>
        <name>AMP</name>
        <dbReference type="ChEBI" id="CHEBI:456215"/>
    </ligand>
</feature>
<evidence type="ECO:0000256" key="5">
    <source>
        <dbReference type="ARBA" id="ARBA00022723"/>
    </source>
</evidence>
<keyword evidence="6 17" id="KW-0547">Nucleotide-binding</keyword>
<comment type="similarity">
    <text evidence="3 19">In the N-terminal section; belongs to the NnrE/AIBP family.</text>
</comment>
<proteinExistence type="inferred from homology"/>
<feature type="domain" description="YjeF C-terminal" evidence="20">
    <location>
        <begin position="228"/>
        <end position="482"/>
    </location>
</feature>
<comment type="catalytic activity">
    <reaction evidence="15 17 19">
        <text>(6S)-NADHX + ADP = AMP + phosphate + NADH + H(+)</text>
        <dbReference type="Rhea" id="RHEA:32223"/>
        <dbReference type="ChEBI" id="CHEBI:15378"/>
        <dbReference type="ChEBI" id="CHEBI:43474"/>
        <dbReference type="ChEBI" id="CHEBI:57945"/>
        <dbReference type="ChEBI" id="CHEBI:64074"/>
        <dbReference type="ChEBI" id="CHEBI:456215"/>
        <dbReference type="ChEBI" id="CHEBI:456216"/>
        <dbReference type="EC" id="4.2.1.136"/>
    </reaction>
</comment>
<evidence type="ECO:0000256" key="11">
    <source>
        <dbReference type="ARBA" id="ARBA00023235"/>
    </source>
</evidence>
<evidence type="ECO:0000259" key="20">
    <source>
        <dbReference type="PROSITE" id="PS51383"/>
    </source>
</evidence>
<comment type="similarity">
    <text evidence="4 19">In the C-terminal section; belongs to the NnrD/CARKD family.</text>
</comment>
<feature type="binding site" evidence="18">
    <location>
        <begin position="141"/>
        <end position="147"/>
    </location>
    <ligand>
        <name>(6S)-NADPHX</name>
        <dbReference type="ChEBI" id="CHEBI:64076"/>
    </ligand>
</feature>
<evidence type="ECO:0000256" key="10">
    <source>
        <dbReference type="ARBA" id="ARBA00023027"/>
    </source>
</evidence>
<keyword evidence="5 18" id="KW-0479">Metal-binding</keyword>
<dbReference type="GO" id="GO:0005524">
    <property type="term" value="F:ATP binding"/>
    <property type="evidence" value="ECO:0007669"/>
    <property type="project" value="UniProtKB-UniRule"/>
</dbReference>
<sequence>MSIPISELKKLPGHDQEVMALSPNPRPILSLKEMRAAEMAAMKRGASVDDLMEKAGKVAAEIAKCFSGSMPTLILCGPGNNGGDGYVVARYLSEWGIPISVAALSEPKTEAAKKARSLYKGKVVPLDEAEPAPLLIDALFGVGMSRPLDETLISRLKILAKAASLRIAIDVPSGINTDNGELLSDIPSFDLTIAIGALKPAHRLEPAATLCGRVAVGDIGLILPKPSLMEIAKPCLAAPTASDYKYSRGYVAVTAGAMAGASLLSATAAQRAGAGYVALFGGETNAGTMALVHRSWSREALADERINALVIGPGLGRDELGWQRLSMALDTSHPLILDADALFLLKREGLDCLRNIHQPTIMTPHEGEFQRLFSGIDGDKLTRVKKAAALSGLVVVLKGADTVIATPDGRAAISQPAVSWLANAGTGDVLSGICGAMLARGLEPFEAACAAVWLHSEAARLAGPAMIADDLIEHVRSALIEVTVTV</sequence>
<dbReference type="InterPro" id="IPR029056">
    <property type="entry name" value="Ribokinase-like"/>
</dbReference>
<dbReference type="GO" id="GO:0046496">
    <property type="term" value="P:nicotinamide nucleotide metabolic process"/>
    <property type="evidence" value="ECO:0007669"/>
    <property type="project" value="UniProtKB-UniRule"/>
</dbReference>
<dbReference type="SUPFAM" id="SSF64153">
    <property type="entry name" value="YjeF N-terminal domain-like"/>
    <property type="match status" value="1"/>
</dbReference>
<evidence type="ECO:0000256" key="12">
    <source>
        <dbReference type="ARBA" id="ARBA00023239"/>
    </source>
</evidence>
<dbReference type="HOGENOM" id="CLU_024853_4_1_5"/>